<dbReference type="InterPro" id="IPR000182">
    <property type="entry name" value="GNAT_dom"/>
</dbReference>
<keyword evidence="1" id="KW-0808">Transferase</keyword>
<dbReference type="InterPro" id="IPR016181">
    <property type="entry name" value="Acyl_CoA_acyltransferase"/>
</dbReference>
<evidence type="ECO:0000259" key="3">
    <source>
        <dbReference type="PROSITE" id="PS51186"/>
    </source>
</evidence>
<feature type="domain" description="N-acetyltransferase" evidence="3">
    <location>
        <begin position="2"/>
        <end position="150"/>
    </location>
</feature>
<protein>
    <recommendedName>
        <fullName evidence="3">N-acetyltransferase domain-containing protein</fullName>
    </recommendedName>
</protein>
<dbReference type="Pfam" id="PF00583">
    <property type="entry name" value="Acetyltransf_1"/>
    <property type="match status" value="1"/>
</dbReference>
<dbReference type="AlphaFoldDB" id="X1A4X4"/>
<reference evidence="4" key="1">
    <citation type="journal article" date="2014" name="Front. Microbiol.">
        <title>High frequency of phylogenetically diverse reductive dehalogenase-homologous genes in deep subseafloor sedimentary metagenomes.</title>
        <authorList>
            <person name="Kawai M."/>
            <person name="Futagami T."/>
            <person name="Toyoda A."/>
            <person name="Takaki Y."/>
            <person name="Nishi S."/>
            <person name="Hori S."/>
            <person name="Arai W."/>
            <person name="Tsubouchi T."/>
            <person name="Morono Y."/>
            <person name="Uchiyama I."/>
            <person name="Ito T."/>
            <person name="Fujiyama A."/>
            <person name="Inagaki F."/>
            <person name="Takami H."/>
        </authorList>
    </citation>
    <scope>NUCLEOTIDE SEQUENCE</scope>
    <source>
        <strain evidence="4">Expedition CK06-06</strain>
    </source>
</reference>
<evidence type="ECO:0000256" key="1">
    <source>
        <dbReference type="ARBA" id="ARBA00022679"/>
    </source>
</evidence>
<evidence type="ECO:0000313" key="4">
    <source>
        <dbReference type="EMBL" id="GAG65222.1"/>
    </source>
</evidence>
<dbReference type="SUPFAM" id="SSF55729">
    <property type="entry name" value="Acyl-CoA N-acyltransferases (Nat)"/>
    <property type="match status" value="1"/>
</dbReference>
<dbReference type="GO" id="GO:0016747">
    <property type="term" value="F:acyltransferase activity, transferring groups other than amino-acyl groups"/>
    <property type="evidence" value="ECO:0007669"/>
    <property type="project" value="InterPro"/>
</dbReference>
<evidence type="ECO:0000256" key="2">
    <source>
        <dbReference type="ARBA" id="ARBA00023315"/>
    </source>
</evidence>
<dbReference type="PIRSF" id="PIRSF037663">
    <property type="entry name" value="Acetyltransf_GNAT_prd"/>
    <property type="match status" value="1"/>
</dbReference>
<proteinExistence type="predicted"/>
<dbReference type="PROSITE" id="PS51186">
    <property type="entry name" value="GNAT"/>
    <property type="match status" value="1"/>
</dbReference>
<dbReference type="CDD" id="cd04301">
    <property type="entry name" value="NAT_SF"/>
    <property type="match status" value="1"/>
</dbReference>
<dbReference type="EMBL" id="BART01002628">
    <property type="protein sequence ID" value="GAG65222.1"/>
    <property type="molecule type" value="Genomic_DNA"/>
</dbReference>
<sequence>MIKIRQADENDLRAIRILLKELQESTKSHHDITQIELNKLFKEMSNFPAFYSNYVAVKDSVIIGFISIIFYKTLFHKGGTALINELIISKDHRKKGVGRKLIEKAIQIAKQKGMDEIEVGAEIENTIAQSFYRKSGFDSEYILLGKEIGR</sequence>
<dbReference type="InterPro" id="IPR017255">
    <property type="entry name" value="AcTrfase_GNAT_prd"/>
</dbReference>
<name>X1A4X4_9ZZZZ</name>
<comment type="caution">
    <text evidence="4">The sequence shown here is derived from an EMBL/GenBank/DDBJ whole genome shotgun (WGS) entry which is preliminary data.</text>
</comment>
<keyword evidence="2" id="KW-0012">Acyltransferase</keyword>
<dbReference type="PANTHER" id="PTHR43877">
    <property type="entry name" value="AMINOALKYLPHOSPHONATE N-ACETYLTRANSFERASE-RELATED-RELATED"/>
    <property type="match status" value="1"/>
</dbReference>
<gene>
    <name evidence="4" type="ORF">S01H4_07875</name>
</gene>
<organism evidence="4">
    <name type="scientific">marine sediment metagenome</name>
    <dbReference type="NCBI Taxonomy" id="412755"/>
    <lineage>
        <taxon>unclassified sequences</taxon>
        <taxon>metagenomes</taxon>
        <taxon>ecological metagenomes</taxon>
    </lineage>
</organism>
<dbReference type="InterPro" id="IPR050832">
    <property type="entry name" value="Bact_Acetyltransf"/>
</dbReference>
<accession>X1A4X4</accession>
<dbReference type="Gene3D" id="3.40.630.30">
    <property type="match status" value="1"/>
</dbReference>